<dbReference type="InterPro" id="IPR050271">
    <property type="entry name" value="UDP-glycosyltransferase"/>
</dbReference>
<dbReference type="InterPro" id="IPR002213">
    <property type="entry name" value="UDP_glucos_trans"/>
</dbReference>
<keyword evidence="3" id="KW-0808">Transferase</keyword>
<dbReference type="PANTHER" id="PTHR48043">
    <property type="entry name" value="EG:EG0003.4 PROTEIN-RELATED"/>
    <property type="match status" value="1"/>
</dbReference>
<organism evidence="5 6">
    <name type="scientific">Trichogramma brassicae</name>
    <dbReference type="NCBI Taxonomy" id="86971"/>
    <lineage>
        <taxon>Eukaryota</taxon>
        <taxon>Metazoa</taxon>
        <taxon>Ecdysozoa</taxon>
        <taxon>Arthropoda</taxon>
        <taxon>Hexapoda</taxon>
        <taxon>Insecta</taxon>
        <taxon>Pterygota</taxon>
        <taxon>Neoptera</taxon>
        <taxon>Endopterygota</taxon>
        <taxon>Hymenoptera</taxon>
        <taxon>Apocrita</taxon>
        <taxon>Proctotrupomorpha</taxon>
        <taxon>Chalcidoidea</taxon>
        <taxon>Trichogrammatidae</taxon>
        <taxon>Trichogramma</taxon>
    </lineage>
</organism>
<gene>
    <name evidence="5" type="ORF">TBRA_LOCUS3674</name>
</gene>
<evidence type="ECO:0000256" key="3">
    <source>
        <dbReference type="ARBA" id="ARBA00022679"/>
    </source>
</evidence>
<sequence length="465" mass="53027">MASLLLFASIILQSASGLRILGLFPYQGKSHFTMCEALMRGLSGKGHQVDVYSHFPLKNPIPNYKDFSLAGSLPAVANNMTYEDVSKATGTDMIGFWIGKIGTSVCRLMDHPLFQELFHHPPRDPPYDIIVHEVSVTHCFIPWGRHLGIPIVAVITLPLLDWLFEPLGNPINLAAEPSIFSPYAAPMSFLQRLDNFIRFKSINRDFDRFSEEHARYVEKYFGISDRKPIELIKDVSLVLVNYDYSVSGVRPFAPIVVPVGGLHILDHNDSVPEALQTWLDQSDRGFVYVSFGSMTRLETFPRHVIDTFYKSFQNIAPVRVLLKIAKPEEMPAGMPDNVLVQTWLPQIQILSLFPRNERNHFAVCGELMRGLAERGHYVDVYSHFPLEEYVVNYTDISLRGTLPEEKTVFLPDDLYERVSKEEQLERWLRTYGKSICELMSSTLFQALFDNAVHDPQYDLIITEAR</sequence>
<evidence type="ECO:0008006" key="7">
    <source>
        <dbReference type="Google" id="ProtNLM"/>
    </source>
</evidence>
<dbReference type="AlphaFoldDB" id="A0A6H5I5N7"/>
<evidence type="ECO:0000256" key="1">
    <source>
        <dbReference type="ARBA" id="ARBA00009995"/>
    </source>
</evidence>
<reference evidence="5 6" key="1">
    <citation type="submission" date="2020-02" db="EMBL/GenBank/DDBJ databases">
        <authorList>
            <person name="Ferguson B K."/>
        </authorList>
    </citation>
    <scope>NUCLEOTIDE SEQUENCE [LARGE SCALE GENOMIC DNA]</scope>
</reference>
<evidence type="ECO:0000313" key="6">
    <source>
        <dbReference type="Proteomes" id="UP000479190"/>
    </source>
</evidence>
<dbReference type="Gene3D" id="3.40.50.2000">
    <property type="entry name" value="Glycogen Phosphorylase B"/>
    <property type="match status" value="2"/>
</dbReference>
<evidence type="ECO:0000256" key="2">
    <source>
        <dbReference type="ARBA" id="ARBA00022676"/>
    </source>
</evidence>
<keyword evidence="4" id="KW-0732">Signal</keyword>
<dbReference type="Pfam" id="PF00201">
    <property type="entry name" value="UDPGT"/>
    <property type="match status" value="1"/>
</dbReference>
<dbReference type="OrthoDB" id="5835829at2759"/>
<feature type="signal peptide" evidence="4">
    <location>
        <begin position="1"/>
        <end position="17"/>
    </location>
</feature>
<comment type="similarity">
    <text evidence="1">Belongs to the UDP-glycosyltransferase family.</text>
</comment>
<protein>
    <recommendedName>
        <fullName evidence="7">UDP-glycosyltransferase</fullName>
    </recommendedName>
</protein>
<accession>A0A6H5I5N7</accession>
<feature type="chain" id="PRO_5026340127" description="UDP-glycosyltransferase" evidence="4">
    <location>
        <begin position="18"/>
        <end position="465"/>
    </location>
</feature>
<evidence type="ECO:0000313" key="5">
    <source>
        <dbReference type="EMBL" id="CAB0031707.1"/>
    </source>
</evidence>
<proteinExistence type="inferred from homology"/>
<dbReference type="SUPFAM" id="SSF53756">
    <property type="entry name" value="UDP-Glycosyltransferase/glycogen phosphorylase"/>
    <property type="match status" value="2"/>
</dbReference>
<dbReference type="EMBL" id="CADCXV010000650">
    <property type="protein sequence ID" value="CAB0031707.1"/>
    <property type="molecule type" value="Genomic_DNA"/>
</dbReference>
<dbReference type="GO" id="GO:0008194">
    <property type="term" value="F:UDP-glycosyltransferase activity"/>
    <property type="evidence" value="ECO:0007669"/>
    <property type="project" value="InterPro"/>
</dbReference>
<evidence type="ECO:0000256" key="4">
    <source>
        <dbReference type="SAM" id="SignalP"/>
    </source>
</evidence>
<dbReference type="Proteomes" id="UP000479190">
    <property type="component" value="Unassembled WGS sequence"/>
</dbReference>
<dbReference type="PANTHER" id="PTHR48043:SF145">
    <property type="entry name" value="FI06409P-RELATED"/>
    <property type="match status" value="1"/>
</dbReference>
<keyword evidence="6" id="KW-1185">Reference proteome</keyword>
<keyword evidence="2" id="KW-0328">Glycosyltransferase</keyword>
<name>A0A6H5I5N7_9HYME</name>